<dbReference type="Proteomes" id="UP001610563">
    <property type="component" value="Unassembled WGS sequence"/>
</dbReference>
<organism evidence="5 6">
    <name type="scientific">Aspergillus keveii</name>
    <dbReference type="NCBI Taxonomy" id="714993"/>
    <lineage>
        <taxon>Eukaryota</taxon>
        <taxon>Fungi</taxon>
        <taxon>Dikarya</taxon>
        <taxon>Ascomycota</taxon>
        <taxon>Pezizomycotina</taxon>
        <taxon>Eurotiomycetes</taxon>
        <taxon>Eurotiomycetidae</taxon>
        <taxon>Eurotiales</taxon>
        <taxon>Aspergillaceae</taxon>
        <taxon>Aspergillus</taxon>
        <taxon>Aspergillus subgen. Nidulantes</taxon>
    </lineage>
</organism>
<evidence type="ECO:0000256" key="3">
    <source>
        <dbReference type="ARBA" id="ARBA00023027"/>
    </source>
</evidence>
<comment type="similarity">
    <text evidence="1">Belongs to the D-isomer specific 2-hydroxyacid dehydrogenase family.</text>
</comment>
<evidence type="ECO:0000256" key="1">
    <source>
        <dbReference type="ARBA" id="ARBA00005854"/>
    </source>
</evidence>
<dbReference type="PANTHER" id="PTHR42789">
    <property type="entry name" value="D-ISOMER SPECIFIC 2-HYDROXYACID DEHYDROGENASE FAMILY PROTEIN (AFU_ORTHOLOGUE AFUA_6G10090)"/>
    <property type="match status" value="1"/>
</dbReference>
<keyword evidence="3" id="KW-0520">NAD</keyword>
<name>A0ABR4G7M2_9EURO</name>
<evidence type="ECO:0000259" key="4">
    <source>
        <dbReference type="Pfam" id="PF02826"/>
    </source>
</evidence>
<dbReference type="InterPro" id="IPR046341">
    <property type="entry name" value="SET_dom_sf"/>
</dbReference>
<reference evidence="5 6" key="1">
    <citation type="submission" date="2024-07" db="EMBL/GenBank/DDBJ databases">
        <title>Section-level genome sequencing and comparative genomics of Aspergillus sections Usti and Cavernicolus.</title>
        <authorList>
            <consortium name="Lawrence Berkeley National Laboratory"/>
            <person name="Nybo J.L."/>
            <person name="Vesth T.C."/>
            <person name="Theobald S."/>
            <person name="Frisvad J.C."/>
            <person name="Larsen T.O."/>
            <person name="Kjaerboelling I."/>
            <person name="Rothschild-Mancinelli K."/>
            <person name="Lyhne E.K."/>
            <person name="Kogle M.E."/>
            <person name="Barry K."/>
            <person name="Clum A."/>
            <person name="Na H."/>
            <person name="Ledsgaard L."/>
            <person name="Lin J."/>
            <person name="Lipzen A."/>
            <person name="Kuo A."/>
            <person name="Riley R."/>
            <person name="Mondo S."/>
            <person name="Labutti K."/>
            <person name="Haridas S."/>
            <person name="Pangalinan J."/>
            <person name="Salamov A.A."/>
            <person name="Simmons B.A."/>
            <person name="Magnuson J.K."/>
            <person name="Chen J."/>
            <person name="Drula E."/>
            <person name="Henrissat B."/>
            <person name="Wiebenga A."/>
            <person name="Lubbers R.J."/>
            <person name="Gomes A.C."/>
            <person name="Makela M.R."/>
            <person name="Stajich J."/>
            <person name="Grigoriev I.V."/>
            <person name="Mortensen U.H."/>
            <person name="De Vries R.P."/>
            <person name="Baker S.E."/>
            <person name="Andersen M.R."/>
        </authorList>
    </citation>
    <scope>NUCLEOTIDE SEQUENCE [LARGE SCALE GENOMIC DNA]</scope>
    <source>
        <strain evidence="5 6">CBS 209.92</strain>
    </source>
</reference>
<dbReference type="PROSITE" id="PS00671">
    <property type="entry name" value="D_2_HYDROXYACID_DH_3"/>
    <property type="match status" value="1"/>
</dbReference>
<gene>
    <name evidence="5" type="ORF">BJX66DRAFT_324889</name>
</gene>
<dbReference type="SUPFAM" id="SSF51735">
    <property type="entry name" value="NAD(P)-binding Rossmann-fold domains"/>
    <property type="match status" value="1"/>
</dbReference>
<dbReference type="InterPro" id="IPR029753">
    <property type="entry name" value="D-isomer_DH_CS"/>
</dbReference>
<dbReference type="CDD" id="cd12169">
    <property type="entry name" value="PGDH_like_1"/>
    <property type="match status" value="1"/>
</dbReference>
<dbReference type="Gene3D" id="3.40.50.720">
    <property type="entry name" value="NAD(P)-binding Rossmann-like Domain"/>
    <property type="match status" value="2"/>
</dbReference>
<dbReference type="PROSITE" id="PS00065">
    <property type="entry name" value="D_2_HYDROXYACID_DH_1"/>
    <property type="match status" value="1"/>
</dbReference>
<protein>
    <submittedName>
        <fullName evidence="5">D-isomer specific 2-hydroxyacid dehydrogenase</fullName>
    </submittedName>
</protein>
<accession>A0ABR4G7M2</accession>
<dbReference type="InterPro" id="IPR029752">
    <property type="entry name" value="D-isomer_DH_CS1"/>
</dbReference>
<dbReference type="SUPFAM" id="SSF82199">
    <property type="entry name" value="SET domain"/>
    <property type="match status" value="1"/>
</dbReference>
<dbReference type="EMBL" id="JBFTWV010000038">
    <property type="protein sequence ID" value="KAL2795018.1"/>
    <property type="molecule type" value="Genomic_DNA"/>
</dbReference>
<dbReference type="InterPro" id="IPR036291">
    <property type="entry name" value="NAD(P)-bd_dom_sf"/>
</dbReference>
<feature type="domain" description="D-isomer specific 2-hydroxyacid dehydrogenase NAD-binding" evidence="4">
    <location>
        <begin position="121"/>
        <end position="312"/>
    </location>
</feature>
<evidence type="ECO:0000313" key="6">
    <source>
        <dbReference type="Proteomes" id="UP001610563"/>
    </source>
</evidence>
<sequence>MSKPKFAILDDYQGIAAPHFAHLEDRVEIAHFPETLDPRNDAQRDALIERLRPFDVILAMRERTPFSRETLSQLPNLKLLLTTGTRNLSLDIAYCAERRIPVAGTARRPVGTPSTVQHTWALILALARHVPRDDAALKAGAYWQGSLGVSLAGKTLGIVGLGKLGSSVAKIAIEAFSMKVIAWSANLTQEKADQAAEGLGLAKGSFVAVREKLDFFARADVVSLHNVLSERSRGVVGKEELNAMKKTGLLINTSRGPLINEEALLEVLNAGGIQGAAIDVFDPEPLPLDSRWRTTAWGRDGRSEVILSPHMGYGDEQIHGWYDELHSPDSIKMAPIAVQEPTSTPTPLSPPATHPGLIRVSRSTKAFASGAYSEVSLPAGSLFAKITTATPGTKAYTSVQTGRDTHIELNSDLVFCNHSCTPSLNFDMHKMEVRVVDERPLNAGDALTFFYPSSEWEMDQAFQCNCGSGQKCKGLIQGAKGMSRKDLEGYWLNPHIEVLLSERDAAN</sequence>
<dbReference type="PANTHER" id="PTHR42789:SF1">
    <property type="entry name" value="D-ISOMER SPECIFIC 2-HYDROXYACID DEHYDROGENASE FAMILY PROTEIN (AFU_ORTHOLOGUE AFUA_6G10090)"/>
    <property type="match status" value="1"/>
</dbReference>
<evidence type="ECO:0000256" key="2">
    <source>
        <dbReference type="ARBA" id="ARBA00023002"/>
    </source>
</evidence>
<keyword evidence="2" id="KW-0560">Oxidoreductase</keyword>
<dbReference type="Gene3D" id="2.170.270.10">
    <property type="entry name" value="SET domain"/>
    <property type="match status" value="1"/>
</dbReference>
<dbReference type="InterPro" id="IPR050857">
    <property type="entry name" value="D-2-hydroxyacid_DH"/>
</dbReference>
<dbReference type="SUPFAM" id="SSF52283">
    <property type="entry name" value="Formate/glycerate dehydrogenase catalytic domain-like"/>
    <property type="match status" value="1"/>
</dbReference>
<keyword evidence="6" id="KW-1185">Reference proteome</keyword>
<proteinExistence type="inferred from homology"/>
<dbReference type="InterPro" id="IPR006140">
    <property type="entry name" value="D-isomer_DH_NAD-bd"/>
</dbReference>
<comment type="caution">
    <text evidence="5">The sequence shown here is derived from an EMBL/GenBank/DDBJ whole genome shotgun (WGS) entry which is preliminary data.</text>
</comment>
<evidence type="ECO:0000313" key="5">
    <source>
        <dbReference type="EMBL" id="KAL2795018.1"/>
    </source>
</evidence>
<dbReference type="Pfam" id="PF02826">
    <property type="entry name" value="2-Hacid_dh_C"/>
    <property type="match status" value="1"/>
</dbReference>